<sequence>MGKIGLSSREAINSSDWSTPKDEEITGPIPISLLGGLMDSGISSTASYSIWLNHRNASTGSILFGGMDTEKFSGKLHALPTRETLGSKLCGTRCRNMISIEDVYLESGVDGPAMRVNDSVTLNWGIDALLQPSKPFSSLPGNFGSIFDSLMLDEGINYEVDTLNTVDSESGSSGRRSNILPISDDILREHSDNSEACMSVLHSTGMENVSDPATEDASDPMLSRNGIAGLFVDIAVGTAIFVLLFTFLVRRKKRKDIKDSGFSKPELEAKELQNHVLEASGEA</sequence>
<organism evidence="4 5">
    <name type="scientific">Patellaria atrata CBS 101060</name>
    <dbReference type="NCBI Taxonomy" id="1346257"/>
    <lineage>
        <taxon>Eukaryota</taxon>
        <taxon>Fungi</taxon>
        <taxon>Dikarya</taxon>
        <taxon>Ascomycota</taxon>
        <taxon>Pezizomycotina</taxon>
        <taxon>Dothideomycetes</taxon>
        <taxon>Dothideomycetes incertae sedis</taxon>
        <taxon>Patellariales</taxon>
        <taxon>Patellariaceae</taxon>
        <taxon>Patellaria</taxon>
    </lineage>
</organism>
<evidence type="ECO:0000256" key="2">
    <source>
        <dbReference type="SAM" id="Phobius"/>
    </source>
</evidence>
<evidence type="ECO:0000313" key="4">
    <source>
        <dbReference type="EMBL" id="KAF2834123.1"/>
    </source>
</evidence>
<dbReference type="Proteomes" id="UP000799429">
    <property type="component" value="Unassembled WGS sequence"/>
</dbReference>
<proteinExistence type="predicted"/>
<feature type="region of interest" description="Disordered" evidence="1">
    <location>
        <begin position="1"/>
        <end position="24"/>
    </location>
</feature>
<reference evidence="4" key="1">
    <citation type="journal article" date="2020" name="Stud. Mycol.">
        <title>101 Dothideomycetes genomes: a test case for predicting lifestyles and emergence of pathogens.</title>
        <authorList>
            <person name="Haridas S."/>
            <person name="Albert R."/>
            <person name="Binder M."/>
            <person name="Bloem J."/>
            <person name="Labutti K."/>
            <person name="Salamov A."/>
            <person name="Andreopoulos B."/>
            <person name="Baker S."/>
            <person name="Barry K."/>
            <person name="Bills G."/>
            <person name="Bluhm B."/>
            <person name="Cannon C."/>
            <person name="Castanera R."/>
            <person name="Culley D."/>
            <person name="Daum C."/>
            <person name="Ezra D."/>
            <person name="Gonzalez J."/>
            <person name="Henrissat B."/>
            <person name="Kuo A."/>
            <person name="Liang C."/>
            <person name="Lipzen A."/>
            <person name="Lutzoni F."/>
            <person name="Magnuson J."/>
            <person name="Mondo S."/>
            <person name="Nolan M."/>
            <person name="Ohm R."/>
            <person name="Pangilinan J."/>
            <person name="Park H.-J."/>
            <person name="Ramirez L."/>
            <person name="Alfaro M."/>
            <person name="Sun H."/>
            <person name="Tritt A."/>
            <person name="Yoshinaga Y."/>
            <person name="Zwiers L.-H."/>
            <person name="Turgeon B."/>
            <person name="Goodwin S."/>
            <person name="Spatafora J."/>
            <person name="Crous P."/>
            <person name="Grigoriev I."/>
        </authorList>
    </citation>
    <scope>NUCLEOTIDE SEQUENCE</scope>
    <source>
        <strain evidence="4">CBS 101060</strain>
    </source>
</reference>
<dbReference type="InterPro" id="IPR021109">
    <property type="entry name" value="Peptidase_aspartic_dom_sf"/>
</dbReference>
<evidence type="ECO:0000256" key="1">
    <source>
        <dbReference type="SAM" id="MobiDB-lite"/>
    </source>
</evidence>
<evidence type="ECO:0000313" key="5">
    <source>
        <dbReference type="Proteomes" id="UP000799429"/>
    </source>
</evidence>
<protein>
    <recommendedName>
        <fullName evidence="3">Peptidase A1 domain-containing protein</fullName>
    </recommendedName>
</protein>
<keyword evidence="5" id="KW-1185">Reference proteome</keyword>
<gene>
    <name evidence="4" type="ORF">M501DRAFT_991030</name>
</gene>
<accession>A0A9P4S2Z6</accession>
<dbReference type="OrthoDB" id="771136at2759"/>
<dbReference type="InterPro" id="IPR033121">
    <property type="entry name" value="PEPTIDASE_A1"/>
</dbReference>
<name>A0A9P4S2Z6_9PEZI</name>
<dbReference type="PROSITE" id="PS51767">
    <property type="entry name" value="PEPTIDASE_A1"/>
    <property type="match status" value="1"/>
</dbReference>
<dbReference type="AlphaFoldDB" id="A0A9P4S2Z6"/>
<comment type="caution">
    <text evidence="4">The sequence shown here is derived from an EMBL/GenBank/DDBJ whole genome shotgun (WGS) entry which is preliminary data.</text>
</comment>
<dbReference type="EMBL" id="MU006134">
    <property type="protein sequence ID" value="KAF2834123.1"/>
    <property type="molecule type" value="Genomic_DNA"/>
</dbReference>
<keyword evidence="2" id="KW-0812">Transmembrane</keyword>
<feature type="transmembrane region" description="Helical" evidence="2">
    <location>
        <begin position="227"/>
        <end position="249"/>
    </location>
</feature>
<keyword evidence="2" id="KW-1133">Transmembrane helix</keyword>
<dbReference type="SUPFAM" id="SSF50630">
    <property type="entry name" value="Acid proteases"/>
    <property type="match status" value="1"/>
</dbReference>
<evidence type="ECO:0000259" key="3">
    <source>
        <dbReference type="PROSITE" id="PS51767"/>
    </source>
</evidence>
<keyword evidence="2" id="KW-0472">Membrane</keyword>
<dbReference type="Pfam" id="PF00026">
    <property type="entry name" value="Asp"/>
    <property type="match status" value="1"/>
</dbReference>
<feature type="domain" description="Peptidase A1" evidence="3">
    <location>
        <begin position="1"/>
        <end position="239"/>
    </location>
</feature>
<dbReference type="Gene3D" id="2.40.70.10">
    <property type="entry name" value="Acid Proteases"/>
    <property type="match status" value="1"/>
</dbReference>